<dbReference type="PANTHER" id="PTHR43297">
    <property type="entry name" value="OLIGOPEPTIDE TRANSPORT ATP-BINDING PROTEIN APPD"/>
    <property type="match status" value="1"/>
</dbReference>
<dbReference type="Pfam" id="PF08352">
    <property type="entry name" value="oligo_HPY"/>
    <property type="match status" value="1"/>
</dbReference>
<dbReference type="GO" id="GO:0015413">
    <property type="term" value="F:ABC-type nickel transporter activity"/>
    <property type="evidence" value="ECO:0007669"/>
    <property type="project" value="UniProtKB-EC"/>
</dbReference>
<keyword evidence="7" id="KW-0406">Ion transport</keyword>
<dbReference type="PROSITE" id="PS00211">
    <property type="entry name" value="ABC_TRANSPORTER_1"/>
    <property type="match status" value="1"/>
</dbReference>
<feature type="domain" description="ABC transporter" evidence="14">
    <location>
        <begin position="14"/>
        <end position="264"/>
    </location>
</feature>
<evidence type="ECO:0000256" key="2">
    <source>
        <dbReference type="ARBA" id="ARBA00022448"/>
    </source>
</evidence>
<keyword evidence="2" id="KW-0813">Transport</keyword>
<evidence type="ECO:0000256" key="6">
    <source>
        <dbReference type="ARBA" id="ARBA00022967"/>
    </source>
</evidence>
<gene>
    <name evidence="15" type="ORF">ABNG04_12820</name>
</gene>
<evidence type="ECO:0000256" key="10">
    <source>
        <dbReference type="ARBA" id="ARBA00039098"/>
    </source>
</evidence>
<dbReference type="PANTHER" id="PTHR43297:SF13">
    <property type="entry name" value="NICKEL ABC TRANSPORTER, ATP-BINDING PROTEIN"/>
    <property type="match status" value="1"/>
</dbReference>
<evidence type="ECO:0000313" key="15">
    <source>
        <dbReference type="EMBL" id="MEZ3164747.1"/>
    </source>
</evidence>
<evidence type="ECO:0000313" key="16">
    <source>
        <dbReference type="Proteomes" id="UP001567572"/>
    </source>
</evidence>
<evidence type="ECO:0000256" key="8">
    <source>
        <dbReference type="ARBA" id="ARBA00023136"/>
    </source>
</evidence>
<reference evidence="15 16" key="1">
    <citation type="submission" date="2024-06" db="EMBL/GenBank/DDBJ databases">
        <title>Halorubrum miltondacostae sp. nov., a potential PHA producer isolated from an inland solar saltern in Rio Maior, Portugal.</title>
        <authorList>
            <person name="Albuquerque L."/>
            <person name="Viver T."/>
            <person name="Barroso C."/>
            <person name="Claudino R."/>
            <person name="Galvan M."/>
            <person name="Simoes G."/>
            <person name="Lobo Da Cunha A."/>
            <person name="Egas C."/>
        </authorList>
    </citation>
    <scope>NUCLEOTIDE SEQUENCE [LARGE SCALE GENOMIC DNA]</scope>
    <source>
        <strain evidence="15 16">RMP-11</strain>
    </source>
</reference>
<dbReference type="Pfam" id="PF00005">
    <property type="entry name" value="ABC_tran"/>
    <property type="match status" value="1"/>
</dbReference>
<dbReference type="Proteomes" id="UP001567572">
    <property type="component" value="Unassembled WGS sequence"/>
</dbReference>
<comment type="subunit">
    <text evidence="9">The complex is composed of two ATP-binding proteins (NikD and NikE), two transmembrane proteins (NikB and NikC) and a solute-binding protein (NikA).</text>
</comment>
<evidence type="ECO:0000256" key="9">
    <source>
        <dbReference type="ARBA" id="ARBA00038669"/>
    </source>
</evidence>
<dbReference type="SMART" id="SM00382">
    <property type="entry name" value="AAA"/>
    <property type="match status" value="1"/>
</dbReference>
<proteinExistence type="predicted"/>
<dbReference type="Gene3D" id="3.40.50.300">
    <property type="entry name" value="P-loop containing nucleotide triphosphate hydrolases"/>
    <property type="match status" value="1"/>
</dbReference>
<evidence type="ECO:0000256" key="4">
    <source>
        <dbReference type="ARBA" id="ARBA00022741"/>
    </source>
</evidence>
<evidence type="ECO:0000256" key="12">
    <source>
        <dbReference type="ARBA" id="ARBA00048610"/>
    </source>
</evidence>
<evidence type="ECO:0000256" key="5">
    <source>
        <dbReference type="ARBA" id="ARBA00022840"/>
    </source>
</evidence>
<dbReference type="InterPro" id="IPR003593">
    <property type="entry name" value="AAA+_ATPase"/>
</dbReference>
<dbReference type="EC" id="7.2.2.11" evidence="10"/>
<evidence type="ECO:0000256" key="11">
    <source>
        <dbReference type="ARBA" id="ARBA00044143"/>
    </source>
</evidence>
<evidence type="ECO:0000256" key="13">
    <source>
        <dbReference type="SAM" id="MobiDB-lite"/>
    </source>
</evidence>
<feature type="region of interest" description="Disordered" evidence="13">
    <location>
        <begin position="329"/>
        <end position="371"/>
    </location>
</feature>
<comment type="subcellular location">
    <subcellularLocation>
        <location evidence="1">Cell membrane</location>
        <topology evidence="1">Peripheral membrane protein</topology>
    </subcellularLocation>
</comment>
<dbReference type="InterPro" id="IPR050388">
    <property type="entry name" value="ABC_Ni/Peptide_Import"/>
</dbReference>
<dbReference type="InterPro" id="IPR013563">
    <property type="entry name" value="Oligopep_ABC_C"/>
</dbReference>
<keyword evidence="3" id="KW-1003">Cell membrane</keyword>
<dbReference type="RefSeq" id="WP_371162800.1">
    <property type="nucleotide sequence ID" value="NZ_JBEDNX010000008.1"/>
</dbReference>
<sequence>MSDGSTGDDEPPILSVRDLRTRIRTDDGWLHAVDGVSFDVGRGETVCLVGESGSGKSVTCESLTGLVPRPPAEVSADAVEFDGEPIAGRSEAELRSVRGSRIAHVFQNPQSALDPVYTVGRQVTEPIRIHEDVSRSAARDRAVDLLRRVGIPRADERLDGYPHEFSGGMQQRIAIAIALAGDPDLLIADEPTTAVDVTVQARLLDLFRSIVGDGTSALLVTHDLRVVAAAADRVLVMYGGTIVERGPVEAVFDAPSHPYTQALFDSYGGTGGPSIADRSARGDLPTDGCRFRAECPHAVDECAGGAQPAFHAVDASAAHAASCVHYGPNGDPAPIRENATSPTDGRDPGEAECGSTGPPAGPTANAEGERR</sequence>
<keyword evidence="16" id="KW-1185">Reference proteome</keyword>
<dbReference type="FunFam" id="3.40.50.300:FF:000016">
    <property type="entry name" value="Oligopeptide ABC transporter ATP-binding component"/>
    <property type="match status" value="1"/>
</dbReference>
<evidence type="ECO:0000256" key="7">
    <source>
        <dbReference type="ARBA" id="ARBA00023065"/>
    </source>
</evidence>
<dbReference type="GO" id="GO:0005886">
    <property type="term" value="C:plasma membrane"/>
    <property type="evidence" value="ECO:0007669"/>
    <property type="project" value="UniProtKB-SubCell"/>
</dbReference>
<evidence type="ECO:0000259" key="14">
    <source>
        <dbReference type="PROSITE" id="PS50893"/>
    </source>
</evidence>
<dbReference type="InterPro" id="IPR003439">
    <property type="entry name" value="ABC_transporter-like_ATP-bd"/>
</dbReference>
<evidence type="ECO:0000256" key="1">
    <source>
        <dbReference type="ARBA" id="ARBA00004202"/>
    </source>
</evidence>
<dbReference type="InterPro" id="IPR017871">
    <property type="entry name" value="ABC_transporter-like_CS"/>
</dbReference>
<organism evidence="15 16">
    <name type="scientific">Halorubrum miltondacostae</name>
    <dbReference type="NCBI Taxonomy" id="3076378"/>
    <lineage>
        <taxon>Archaea</taxon>
        <taxon>Methanobacteriati</taxon>
        <taxon>Methanobacteriota</taxon>
        <taxon>Stenosarchaea group</taxon>
        <taxon>Halobacteria</taxon>
        <taxon>Halobacteriales</taxon>
        <taxon>Haloferacaceae</taxon>
        <taxon>Halorubrum</taxon>
    </lineage>
</organism>
<keyword evidence="8" id="KW-0472">Membrane</keyword>
<comment type="caution">
    <text evidence="15">The sequence shown here is derived from an EMBL/GenBank/DDBJ whole genome shotgun (WGS) entry which is preliminary data.</text>
</comment>
<dbReference type="GO" id="GO:0005524">
    <property type="term" value="F:ATP binding"/>
    <property type="evidence" value="ECO:0007669"/>
    <property type="project" value="UniProtKB-KW"/>
</dbReference>
<keyword evidence="5 15" id="KW-0067">ATP-binding</keyword>
<dbReference type="PROSITE" id="PS50893">
    <property type="entry name" value="ABC_TRANSPORTER_2"/>
    <property type="match status" value="1"/>
</dbReference>
<name>A0ABD5M3F5_9EURY</name>
<comment type="catalytic activity">
    <reaction evidence="12">
        <text>Ni(2+)(out) + ATP + H2O = Ni(2+)(in) + ADP + phosphate + H(+)</text>
        <dbReference type="Rhea" id="RHEA:15557"/>
        <dbReference type="ChEBI" id="CHEBI:15377"/>
        <dbReference type="ChEBI" id="CHEBI:15378"/>
        <dbReference type="ChEBI" id="CHEBI:30616"/>
        <dbReference type="ChEBI" id="CHEBI:43474"/>
        <dbReference type="ChEBI" id="CHEBI:49786"/>
        <dbReference type="ChEBI" id="CHEBI:456216"/>
        <dbReference type="EC" id="7.2.2.11"/>
    </reaction>
    <physiologicalReaction direction="left-to-right" evidence="12">
        <dbReference type="Rhea" id="RHEA:15558"/>
    </physiologicalReaction>
</comment>
<dbReference type="NCBIfam" id="TIGR01727">
    <property type="entry name" value="oligo_HPY"/>
    <property type="match status" value="1"/>
</dbReference>
<keyword evidence="4" id="KW-0547">Nucleotide-binding</keyword>
<dbReference type="SUPFAM" id="SSF52540">
    <property type="entry name" value="P-loop containing nucleoside triphosphate hydrolases"/>
    <property type="match status" value="1"/>
</dbReference>
<dbReference type="AlphaFoldDB" id="A0ABD5M3F5"/>
<dbReference type="InterPro" id="IPR027417">
    <property type="entry name" value="P-loop_NTPase"/>
</dbReference>
<protein>
    <recommendedName>
        <fullName evidence="11">Nickel import system ATP-binding protein NikD</fullName>
        <ecNumber evidence="10">7.2.2.11</ecNumber>
    </recommendedName>
</protein>
<dbReference type="CDD" id="cd03257">
    <property type="entry name" value="ABC_NikE_OppD_transporters"/>
    <property type="match status" value="1"/>
</dbReference>
<dbReference type="EMBL" id="JBEDNY010000004">
    <property type="protein sequence ID" value="MEZ3164747.1"/>
    <property type="molecule type" value="Genomic_DNA"/>
</dbReference>
<keyword evidence="6" id="KW-1278">Translocase</keyword>
<evidence type="ECO:0000256" key="3">
    <source>
        <dbReference type="ARBA" id="ARBA00022475"/>
    </source>
</evidence>
<accession>A0ABD5M3F5</accession>